<accession>A0A0F8ZNG5</accession>
<dbReference type="PANTHER" id="PTHR42208">
    <property type="entry name" value="HEAVY METAL TRANSPORTER-RELATED"/>
    <property type="match status" value="1"/>
</dbReference>
<keyword evidence="1" id="KW-1133">Transmembrane helix</keyword>
<keyword evidence="1" id="KW-0812">Transmembrane</keyword>
<feature type="domain" description="Urease accessory protein UreH-like transmembrane" evidence="2">
    <location>
        <begin position="8"/>
        <end position="150"/>
    </location>
</feature>
<feature type="transmembrane region" description="Helical" evidence="1">
    <location>
        <begin position="78"/>
        <end position="99"/>
    </location>
</feature>
<organism evidence="3">
    <name type="scientific">marine sediment metagenome</name>
    <dbReference type="NCBI Taxonomy" id="412755"/>
    <lineage>
        <taxon>unclassified sequences</taxon>
        <taxon>metagenomes</taxon>
        <taxon>ecological metagenomes</taxon>
    </lineage>
</organism>
<name>A0A0F8ZNG5_9ZZZZ</name>
<evidence type="ECO:0000313" key="3">
    <source>
        <dbReference type="EMBL" id="KKK87540.1"/>
    </source>
</evidence>
<proteinExistence type="predicted"/>
<dbReference type="EMBL" id="LAZR01050353">
    <property type="protein sequence ID" value="KKK87540.1"/>
    <property type="molecule type" value="Genomic_DNA"/>
</dbReference>
<dbReference type="Pfam" id="PF13386">
    <property type="entry name" value="DsbD_2"/>
    <property type="match status" value="1"/>
</dbReference>
<sequence>MSPEYWLAFMTGLLGGFGHCIGMCGPIVASYSFRGAGGSYYIPHLLYNAGRITTYGIIGALMGLGGAAISAVPGLPFARFFVMMTVGAIMVLMGLPVVFGRSTATGIDEGGGVFIKAGKTVLETDSAFKYYPLGLALGFLPCGMSYSIFFG</sequence>
<gene>
    <name evidence="3" type="ORF">LCGC14_2752200</name>
</gene>
<feature type="transmembrane region" description="Helical" evidence="1">
    <location>
        <begin position="52"/>
        <end position="72"/>
    </location>
</feature>
<keyword evidence="1" id="KW-0472">Membrane</keyword>
<feature type="transmembrane region" description="Helical" evidence="1">
    <location>
        <begin position="6"/>
        <end position="31"/>
    </location>
</feature>
<reference evidence="3" key="1">
    <citation type="journal article" date="2015" name="Nature">
        <title>Complex archaea that bridge the gap between prokaryotes and eukaryotes.</title>
        <authorList>
            <person name="Spang A."/>
            <person name="Saw J.H."/>
            <person name="Jorgensen S.L."/>
            <person name="Zaremba-Niedzwiedzka K."/>
            <person name="Martijn J."/>
            <person name="Lind A.E."/>
            <person name="van Eijk R."/>
            <person name="Schleper C."/>
            <person name="Guy L."/>
            <person name="Ettema T.J."/>
        </authorList>
    </citation>
    <scope>NUCLEOTIDE SEQUENCE</scope>
</reference>
<dbReference type="AlphaFoldDB" id="A0A0F8ZNG5"/>
<comment type="caution">
    <text evidence="3">The sequence shown here is derived from an EMBL/GenBank/DDBJ whole genome shotgun (WGS) entry which is preliminary data.</text>
</comment>
<evidence type="ECO:0000259" key="2">
    <source>
        <dbReference type="Pfam" id="PF13386"/>
    </source>
</evidence>
<feature type="non-terminal residue" evidence="3">
    <location>
        <position position="151"/>
    </location>
</feature>
<dbReference type="PANTHER" id="PTHR42208:SF1">
    <property type="entry name" value="HEAVY METAL TRANSPORTER"/>
    <property type="match status" value="1"/>
</dbReference>
<dbReference type="InterPro" id="IPR039447">
    <property type="entry name" value="UreH-like_TM_dom"/>
</dbReference>
<evidence type="ECO:0000256" key="1">
    <source>
        <dbReference type="SAM" id="Phobius"/>
    </source>
</evidence>
<feature type="transmembrane region" description="Helical" evidence="1">
    <location>
        <begin position="130"/>
        <end position="149"/>
    </location>
</feature>
<protein>
    <recommendedName>
        <fullName evidence="2">Urease accessory protein UreH-like transmembrane domain-containing protein</fullName>
    </recommendedName>
</protein>